<dbReference type="Pfam" id="PF00646">
    <property type="entry name" value="F-box"/>
    <property type="match status" value="1"/>
</dbReference>
<dbReference type="EMBL" id="JAIQCV010000007">
    <property type="protein sequence ID" value="KAH1080893.1"/>
    <property type="molecule type" value="Genomic_DNA"/>
</dbReference>
<dbReference type="OrthoDB" id="1071894at2759"/>
<protein>
    <recommendedName>
        <fullName evidence="1">F-box domain-containing protein</fullName>
    </recommendedName>
</protein>
<accession>A0A9D3VD13</accession>
<reference evidence="2 3" key="1">
    <citation type="journal article" date="2021" name="Plant Biotechnol. J.">
        <title>Multi-omics assisted identification of the key and species-specific regulatory components of drought-tolerant mechanisms in Gossypium stocksii.</title>
        <authorList>
            <person name="Yu D."/>
            <person name="Ke L."/>
            <person name="Zhang D."/>
            <person name="Wu Y."/>
            <person name="Sun Y."/>
            <person name="Mei J."/>
            <person name="Sun J."/>
            <person name="Sun Y."/>
        </authorList>
    </citation>
    <scope>NUCLEOTIDE SEQUENCE [LARGE SCALE GENOMIC DNA]</scope>
    <source>
        <strain evidence="3">cv. E1</strain>
        <tissue evidence="2">Leaf</tissue>
    </source>
</reference>
<evidence type="ECO:0000313" key="2">
    <source>
        <dbReference type="EMBL" id="KAH1080893.1"/>
    </source>
</evidence>
<gene>
    <name evidence="2" type="ORF">J1N35_020654</name>
</gene>
<dbReference type="InterPro" id="IPR001810">
    <property type="entry name" value="F-box_dom"/>
</dbReference>
<dbReference type="Proteomes" id="UP000828251">
    <property type="component" value="Unassembled WGS sequence"/>
</dbReference>
<evidence type="ECO:0000313" key="3">
    <source>
        <dbReference type="Proteomes" id="UP000828251"/>
    </source>
</evidence>
<feature type="domain" description="F-box" evidence="1">
    <location>
        <begin position="34"/>
        <end position="66"/>
    </location>
</feature>
<keyword evidence="3" id="KW-1185">Reference proteome</keyword>
<dbReference type="Gene3D" id="1.20.1280.50">
    <property type="match status" value="1"/>
</dbReference>
<name>A0A9D3VD13_9ROSI</name>
<proteinExistence type="predicted"/>
<dbReference type="InterPro" id="IPR036047">
    <property type="entry name" value="F-box-like_dom_sf"/>
</dbReference>
<comment type="caution">
    <text evidence="2">The sequence shown here is derived from an EMBL/GenBank/DDBJ whole genome shotgun (WGS) entry which is preliminary data.</text>
</comment>
<dbReference type="SUPFAM" id="SSF81383">
    <property type="entry name" value="F-box domain"/>
    <property type="match status" value="1"/>
</dbReference>
<organism evidence="2 3">
    <name type="scientific">Gossypium stocksii</name>
    <dbReference type="NCBI Taxonomy" id="47602"/>
    <lineage>
        <taxon>Eukaryota</taxon>
        <taxon>Viridiplantae</taxon>
        <taxon>Streptophyta</taxon>
        <taxon>Embryophyta</taxon>
        <taxon>Tracheophyta</taxon>
        <taxon>Spermatophyta</taxon>
        <taxon>Magnoliopsida</taxon>
        <taxon>eudicotyledons</taxon>
        <taxon>Gunneridae</taxon>
        <taxon>Pentapetalae</taxon>
        <taxon>rosids</taxon>
        <taxon>malvids</taxon>
        <taxon>Malvales</taxon>
        <taxon>Malvaceae</taxon>
        <taxon>Malvoideae</taxon>
        <taxon>Gossypium</taxon>
    </lineage>
</organism>
<dbReference type="AlphaFoldDB" id="A0A9D3VD13"/>
<evidence type="ECO:0000259" key="1">
    <source>
        <dbReference type="Pfam" id="PF00646"/>
    </source>
</evidence>
<sequence>MKIGFHINCNYKSSRNSMLVSAMCYSKSPNMNNNDVMSDILLRLPLKDFVGCKCVCKLWNTLISDPAKPSVQYLRVLPTEILVP</sequence>